<protein>
    <submittedName>
        <fullName evidence="1">Uncharacterized protein</fullName>
    </submittedName>
</protein>
<evidence type="ECO:0000313" key="1">
    <source>
        <dbReference type="EMBL" id="EDO60734.1"/>
    </source>
</evidence>
<name>A7VUT4_9FIRM</name>
<dbReference type="HOGENOM" id="CLU_2804870_0_0_9"/>
<dbReference type="Proteomes" id="UP000003490">
    <property type="component" value="Unassembled WGS sequence"/>
</dbReference>
<gene>
    <name evidence="1" type="ORF">CLOLEP_02331</name>
</gene>
<organism evidence="1 2">
    <name type="scientific">[Clostridium] leptum DSM 753</name>
    <dbReference type="NCBI Taxonomy" id="428125"/>
    <lineage>
        <taxon>Bacteria</taxon>
        <taxon>Bacillati</taxon>
        <taxon>Bacillota</taxon>
        <taxon>Clostridia</taxon>
        <taxon>Eubacteriales</taxon>
        <taxon>Oscillospiraceae</taxon>
        <taxon>Oscillospiraceae incertae sedis</taxon>
    </lineage>
</organism>
<dbReference type="EMBL" id="ABCB02000019">
    <property type="protein sequence ID" value="EDO60734.1"/>
    <property type="molecule type" value="Genomic_DNA"/>
</dbReference>
<dbReference type="AlphaFoldDB" id="A7VUT4"/>
<comment type="caution">
    <text evidence="1">The sequence shown here is derived from an EMBL/GenBank/DDBJ whole genome shotgun (WGS) entry which is preliminary data.</text>
</comment>
<reference evidence="1 2" key="1">
    <citation type="submission" date="2007-08" db="EMBL/GenBank/DDBJ databases">
        <title>Draft genome sequence of Clostridium leptum (DSM 753).</title>
        <authorList>
            <person name="Sudarsanam P."/>
            <person name="Ley R."/>
            <person name="Guruge J."/>
            <person name="Turnbaugh P.J."/>
            <person name="Mahowald M."/>
            <person name="Liep D."/>
            <person name="Gordon J."/>
        </authorList>
    </citation>
    <scope>NUCLEOTIDE SEQUENCE [LARGE SCALE GENOMIC DNA]</scope>
    <source>
        <strain evidence="1 2">DSM 753</strain>
    </source>
</reference>
<reference evidence="1 2" key="2">
    <citation type="submission" date="2007-08" db="EMBL/GenBank/DDBJ databases">
        <authorList>
            <person name="Fulton L."/>
            <person name="Clifton S."/>
            <person name="Fulton B."/>
            <person name="Xu J."/>
            <person name="Minx P."/>
            <person name="Pepin K.H."/>
            <person name="Johnson M."/>
            <person name="Thiruvilangam P."/>
            <person name="Bhonagiri V."/>
            <person name="Nash W.E."/>
            <person name="Wang C."/>
            <person name="Mardis E.R."/>
            <person name="Wilson R.K."/>
        </authorList>
    </citation>
    <scope>NUCLEOTIDE SEQUENCE [LARGE SCALE GENOMIC DNA]</scope>
    <source>
        <strain evidence="1 2">DSM 753</strain>
    </source>
</reference>
<proteinExistence type="predicted"/>
<sequence length="67" mass="7281">MLIRQFQISFSHLCSVIANCAGYAADRKRLRSGMSSNSKSHAFSDSFKIQFSSLASKDVLLRPAAAG</sequence>
<accession>A7VUT4</accession>
<evidence type="ECO:0000313" key="2">
    <source>
        <dbReference type="Proteomes" id="UP000003490"/>
    </source>
</evidence>